<dbReference type="Pfam" id="PF07426">
    <property type="entry name" value="Dynactin_p22"/>
    <property type="match status" value="1"/>
</dbReference>
<dbReference type="AlphaFoldDB" id="A0A9P4JKB5"/>
<dbReference type="Proteomes" id="UP000799536">
    <property type="component" value="Unassembled WGS sequence"/>
</dbReference>
<gene>
    <name evidence="1" type="ORF">GQ43DRAFT_482200</name>
</gene>
<keyword evidence="2" id="KW-1185">Reference proteome</keyword>
<reference evidence="1" key="1">
    <citation type="journal article" date="2020" name="Stud. Mycol.">
        <title>101 Dothideomycetes genomes: a test case for predicting lifestyles and emergence of pathogens.</title>
        <authorList>
            <person name="Haridas S."/>
            <person name="Albert R."/>
            <person name="Binder M."/>
            <person name="Bloem J."/>
            <person name="Labutti K."/>
            <person name="Salamov A."/>
            <person name="Andreopoulos B."/>
            <person name="Baker S."/>
            <person name="Barry K."/>
            <person name="Bills G."/>
            <person name="Bluhm B."/>
            <person name="Cannon C."/>
            <person name="Castanera R."/>
            <person name="Culley D."/>
            <person name="Daum C."/>
            <person name="Ezra D."/>
            <person name="Gonzalez J."/>
            <person name="Henrissat B."/>
            <person name="Kuo A."/>
            <person name="Liang C."/>
            <person name="Lipzen A."/>
            <person name="Lutzoni F."/>
            <person name="Magnuson J."/>
            <person name="Mondo S."/>
            <person name="Nolan M."/>
            <person name="Ohm R."/>
            <person name="Pangilinan J."/>
            <person name="Park H.-J."/>
            <person name="Ramirez L."/>
            <person name="Alfaro M."/>
            <person name="Sun H."/>
            <person name="Tritt A."/>
            <person name="Yoshinaga Y."/>
            <person name="Zwiers L.-H."/>
            <person name="Turgeon B."/>
            <person name="Goodwin S."/>
            <person name="Spatafora J."/>
            <person name="Crous P."/>
            <person name="Grigoriev I."/>
        </authorList>
    </citation>
    <scope>NUCLEOTIDE SEQUENCE</scope>
    <source>
        <strain evidence="1">ATCC 74209</strain>
    </source>
</reference>
<proteinExistence type="predicted"/>
<evidence type="ECO:0000313" key="1">
    <source>
        <dbReference type="EMBL" id="KAF2199721.1"/>
    </source>
</evidence>
<evidence type="ECO:0000313" key="2">
    <source>
        <dbReference type="Proteomes" id="UP000799536"/>
    </source>
</evidence>
<sequence length="202" mass="22914">MDDYEEAVLFTFALLESRLERIEYLLNGPKAEPDTKLLTVPERIKKLEQSLKELSAKTALLTEVQTLVSNHSDLLTPPPNDENGAGLDPAQKCAIVLSRAPDFASTASQLKSLDDQQIPQSDGFAKLAKLRPRIAEAEERHLKQALEIADLRRKSGMVVSRFKHIFVLGQARCWAEYHDRVLKGERTVRRIEVKKEQKKEEI</sequence>
<dbReference type="GO" id="GO:0061640">
    <property type="term" value="P:cytoskeleton-dependent cytokinesis"/>
    <property type="evidence" value="ECO:0007669"/>
    <property type="project" value="InterPro"/>
</dbReference>
<comment type="caution">
    <text evidence="1">The sequence shown here is derived from an EMBL/GenBank/DDBJ whole genome shotgun (WGS) entry which is preliminary data.</text>
</comment>
<protein>
    <submittedName>
        <fullName evidence="1">Uncharacterized protein</fullName>
    </submittedName>
</protein>
<dbReference type="EMBL" id="ML994059">
    <property type="protein sequence ID" value="KAF2199721.1"/>
    <property type="molecule type" value="Genomic_DNA"/>
</dbReference>
<accession>A0A9P4JKB5</accession>
<dbReference type="InterPro" id="IPR009991">
    <property type="entry name" value="DCTN3"/>
</dbReference>
<dbReference type="OrthoDB" id="5403729at2759"/>
<organism evidence="1 2">
    <name type="scientific">Delitschia confertaspora ATCC 74209</name>
    <dbReference type="NCBI Taxonomy" id="1513339"/>
    <lineage>
        <taxon>Eukaryota</taxon>
        <taxon>Fungi</taxon>
        <taxon>Dikarya</taxon>
        <taxon>Ascomycota</taxon>
        <taxon>Pezizomycotina</taxon>
        <taxon>Dothideomycetes</taxon>
        <taxon>Pleosporomycetidae</taxon>
        <taxon>Pleosporales</taxon>
        <taxon>Delitschiaceae</taxon>
        <taxon>Delitschia</taxon>
    </lineage>
</organism>
<dbReference type="GO" id="GO:0005869">
    <property type="term" value="C:dynactin complex"/>
    <property type="evidence" value="ECO:0007669"/>
    <property type="project" value="InterPro"/>
</dbReference>
<name>A0A9P4JKB5_9PLEO</name>